<dbReference type="Gramene" id="OMO71856">
    <property type="protein sequence ID" value="OMO71856"/>
    <property type="gene ID" value="CCACVL1_18039"/>
</dbReference>
<dbReference type="AlphaFoldDB" id="A0A1R3HN87"/>
<gene>
    <name evidence="1" type="ORF">CCACVL1_18039</name>
</gene>
<keyword evidence="2" id="KW-1185">Reference proteome</keyword>
<accession>A0A1R3HN87</accession>
<name>A0A1R3HN87_COCAP</name>
<evidence type="ECO:0000313" key="2">
    <source>
        <dbReference type="Proteomes" id="UP000188268"/>
    </source>
</evidence>
<protein>
    <submittedName>
        <fullName evidence="1">Uncharacterized protein</fullName>
    </submittedName>
</protein>
<reference evidence="1 2" key="1">
    <citation type="submission" date="2013-09" db="EMBL/GenBank/DDBJ databases">
        <title>Corchorus capsularis genome sequencing.</title>
        <authorList>
            <person name="Alam M."/>
            <person name="Haque M.S."/>
            <person name="Islam M.S."/>
            <person name="Emdad E.M."/>
            <person name="Islam M.M."/>
            <person name="Ahmed B."/>
            <person name="Halim A."/>
            <person name="Hossen Q.M.M."/>
            <person name="Hossain M.Z."/>
            <person name="Ahmed R."/>
            <person name="Khan M.M."/>
            <person name="Islam R."/>
            <person name="Rashid M.M."/>
            <person name="Khan S.A."/>
            <person name="Rahman M.S."/>
            <person name="Alam M."/>
        </authorList>
    </citation>
    <scope>NUCLEOTIDE SEQUENCE [LARGE SCALE GENOMIC DNA]</scope>
    <source>
        <strain evidence="2">cv. CVL-1</strain>
        <tissue evidence="1">Whole seedling</tissue>
    </source>
</reference>
<dbReference type="EMBL" id="AWWV01011513">
    <property type="protein sequence ID" value="OMO71856.1"/>
    <property type="molecule type" value="Genomic_DNA"/>
</dbReference>
<proteinExistence type="predicted"/>
<dbReference type="Proteomes" id="UP000188268">
    <property type="component" value="Unassembled WGS sequence"/>
</dbReference>
<organism evidence="1 2">
    <name type="scientific">Corchorus capsularis</name>
    <name type="common">Jute</name>
    <dbReference type="NCBI Taxonomy" id="210143"/>
    <lineage>
        <taxon>Eukaryota</taxon>
        <taxon>Viridiplantae</taxon>
        <taxon>Streptophyta</taxon>
        <taxon>Embryophyta</taxon>
        <taxon>Tracheophyta</taxon>
        <taxon>Spermatophyta</taxon>
        <taxon>Magnoliopsida</taxon>
        <taxon>eudicotyledons</taxon>
        <taxon>Gunneridae</taxon>
        <taxon>Pentapetalae</taxon>
        <taxon>rosids</taxon>
        <taxon>malvids</taxon>
        <taxon>Malvales</taxon>
        <taxon>Malvaceae</taxon>
        <taxon>Grewioideae</taxon>
        <taxon>Apeibeae</taxon>
        <taxon>Corchorus</taxon>
    </lineage>
</organism>
<sequence length="40" mass="4753">MSKLKINSKTVLQVAMSFEHMRCNQDSRRKERQDNAQSEQ</sequence>
<comment type="caution">
    <text evidence="1">The sequence shown here is derived from an EMBL/GenBank/DDBJ whole genome shotgun (WGS) entry which is preliminary data.</text>
</comment>
<evidence type="ECO:0000313" key="1">
    <source>
        <dbReference type="EMBL" id="OMO71856.1"/>
    </source>
</evidence>